<evidence type="ECO:0000313" key="3">
    <source>
        <dbReference type="EMBL" id="GAA2366916.1"/>
    </source>
</evidence>
<sequence>MNGTDRPVVVGVDGSPAGLGAVRWAVDEAALFDRPLEIVHALTLAGEDEPATDDYGVAGQAATRARVWQPELRIATRAGPGDAARLLMERSRHASLLVVGSRRPDEFPAVPVSFLGVQLAAHAHCPVLVVQDSQHWAGPGAALPQHRPVLLGTDGSDRAQPAVELAFAEAAARRTGLIAVRAWQEPPRYRGQADGIDRLAADAGGSLEAELGPWRARYPGVPVEQRTVRGAPAPVLLAAAGHALMLVVAPRGAGGFDGLRLGSTAQQVLDHASVPVLVARARD</sequence>
<dbReference type="PRINTS" id="PR01438">
    <property type="entry name" value="UNVRSLSTRESS"/>
</dbReference>
<comment type="similarity">
    <text evidence="1">Belongs to the universal stress protein A family.</text>
</comment>
<feature type="domain" description="UspA" evidence="2">
    <location>
        <begin position="6"/>
        <end position="130"/>
    </location>
</feature>
<accession>A0ABP5U2M8</accession>
<dbReference type="Proteomes" id="UP001501444">
    <property type="component" value="Unassembled WGS sequence"/>
</dbReference>
<dbReference type="EMBL" id="BAAARV010000065">
    <property type="protein sequence ID" value="GAA2366916.1"/>
    <property type="molecule type" value="Genomic_DNA"/>
</dbReference>
<dbReference type="InterPro" id="IPR006016">
    <property type="entry name" value="UspA"/>
</dbReference>
<gene>
    <name evidence="3" type="ORF">GCM10010170_066010</name>
</gene>
<evidence type="ECO:0000313" key="4">
    <source>
        <dbReference type="Proteomes" id="UP001501444"/>
    </source>
</evidence>
<dbReference type="Gene3D" id="3.40.50.620">
    <property type="entry name" value="HUPs"/>
    <property type="match status" value="2"/>
</dbReference>
<evidence type="ECO:0000259" key="2">
    <source>
        <dbReference type="Pfam" id="PF00582"/>
    </source>
</evidence>
<dbReference type="RefSeq" id="WP_344616487.1">
    <property type="nucleotide sequence ID" value="NZ_BAAARV010000065.1"/>
</dbReference>
<organism evidence="3 4">
    <name type="scientific">Dactylosporangium salmoneum</name>
    <dbReference type="NCBI Taxonomy" id="53361"/>
    <lineage>
        <taxon>Bacteria</taxon>
        <taxon>Bacillati</taxon>
        <taxon>Actinomycetota</taxon>
        <taxon>Actinomycetes</taxon>
        <taxon>Micromonosporales</taxon>
        <taxon>Micromonosporaceae</taxon>
        <taxon>Dactylosporangium</taxon>
    </lineage>
</organism>
<reference evidence="4" key="1">
    <citation type="journal article" date="2019" name="Int. J. Syst. Evol. Microbiol.">
        <title>The Global Catalogue of Microorganisms (GCM) 10K type strain sequencing project: providing services to taxonomists for standard genome sequencing and annotation.</title>
        <authorList>
            <consortium name="The Broad Institute Genomics Platform"/>
            <consortium name="The Broad Institute Genome Sequencing Center for Infectious Disease"/>
            <person name="Wu L."/>
            <person name="Ma J."/>
        </authorList>
    </citation>
    <scope>NUCLEOTIDE SEQUENCE [LARGE SCALE GENOMIC DNA]</scope>
    <source>
        <strain evidence="4">JCM 3272</strain>
    </source>
</reference>
<dbReference type="SUPFAM" id="SSF52402">
    <property type="entry name" value="Adenine nucleotide alpha hydrolases-like"/>
    <property type="match status" value="2"/>
</dbReference>
<keyword evidence="4" id="KW-1185">Reference proteome</keyword>
<name>A0ABP5U2M8_9ACTN</name>
<dbReference type="PANTHER" id="PTHR46553">
    <property type="entry name" value="ADENINE NUCLEOTIDE ALPHA HYDROLASES-LIKE SUPERFAMILY PROTEIN"/>
    <property type="match status" value="1"/>
</dbReference>
<comment type="caution">
    <text evidence="3">The sequence shown here is derived from an EMBL/GenBank/DDBJ whole genome shotgun (WGS) entry which is preliminary data.</text>
</comment>
<dbReference type="Pfam" id="PF00582">
    <property type="entry name" value="Usp"/>
    <property type="match status" value="2"/>
</dbReference>
<evidence type="ECO:0000256" key="1">
    <source>
        <dbReference type="ARBA" id="ARBA00008791"/>
    </source>
</evidence>
<protein>
    <submittedName>
        <fullName evidence="3">Universal stress protein</fullName>
    </submittedName>
</protein>
<feature type="domain" description="UspA" evidence="2">
    <location>
        <begin position="147"/>
        <end position="280"/>
    </location>
</feature>
<dbReference type="InterPro" id="IPR006015">
    <property type="entry name" value="Universal_stress_UspA"/>
</dbReference>
<dbReference type="PANTHER" id="PTHR46553:SF3">
    <property type="entry name" value="ADENINE NUCLEOTIDE ALPHA HYDROLASES-LIKE SUPERFAMILY PROTEIN"/>
    <property type="match status" value="1"/>
</dbReference>
<proteinExistence type="inferred from homology"/>
<dbReference type="InterPro" id="IPR014729">
    <property type="entry name" value="Rossmann-like_a/b/a_fold"/>
</dbReference>